<dbReference type="SUPFAM" id="SSF51445">
    <property type="entry name" value="(Trans)glycosidases"/>
    <property type="match status" value="1"/>
</dbReference>
<dbReference type="RefSeq" id="WP_380229189.1">
    <property type="nucleotide sequence ID" value="NZ_JBHSOF010000059.1"/>
</dbReference>
<protein>
    <submittedName>
        <fullName evidence="1">Uncharacterized protein</fullName>
    </submittedName>
</protein>
<reference evidence="2" key="1">
    <citation type="journal article" date="2019" name="Int. J. Syst. Evol. Microbiol.">
        <title>The Global Catalogue of Microorganisms (GCM) 10K type strain sequencing project: providing services to taxonomists for standard genome sequencing and annotation.</title>
        <authorList>
            <consortium name="The Broad Institute Genomics Platform"/>
            <consortium name="The Broad Institute Genome Sequencing Center for Infectious Disease"/>
            <person name="Wu L."/>
            <person name="Ma J."/>
        </authorList>
    </citation>
    <scope>NUCLEOTIDE SEQUENCE [LARGE SCALE GENOMIC DNA]</scope>
    <source>
        <strain evidence="2">CGMCC 4.1437</strain>
    </source>
</reference>
<gene>
    <name evidence="1" type="ORF">ACFP3U_31705</name>
</gene>
<keyword evidence="2" id="KW-1185">Reference proteome</keyword>
<proteinExistence type="predicted"/>
<organism evidence="1 2">
    <name type="scientific">Kitasatospora misakiensis</name>
    <dbReference type="NCBI Taxonomy" id="67330"/>
    <lineage>
        <taxon>Bacteria</taxon>
        <taxon>Bacillati</taxon>
        <taxon>Actinomycetota</taxon>
        <taxon>Actinomycetes</taxon>
        <taxon>Kitasatosporales</taxon>
        <taxon>Streptomycetaceae</taxon>
        <taxon>Kitasatospora</taxon>
    </lineage>
</organism>
<evidence type="ECO:0000313" key="2">
    <source>
        <dbReference type="Proteomes" id="UP001595975"/>
    </source>
</evidence>
<accession>A0ABW0XCT0</accession>
<dbReference type="Proteomes" id="UP001595975">
    <property type="component" value="Unassembled WGS sequence"/>
</dbReference>
<dbReference type="InterPro" id="IPR017853">
    <property type="entry name" value="GH"/>
</dbReference>
<dbReference type="Gene3D" id="3.20.20.80">
    <property type="entry name" value="Glycosidases"/>
    <property type="match status" value="1"/>
</dbReference>
<name>A0ABW0XCT0_9ACTN</name>
<evidence type="ECO:0000313" key="1">
    <source>
        <dbReference type="EMBL" id="MFC5667523.1"/>
    </source>
</evidence>
<dbReference type="EMBL" id="JBHSOF010000059">
    <property type="protein sequence ID" value="MFC5667523.1"/>
    <property type="molecule type" value="Genomic_DNA"/>
</dbReference>
<comment type="caution">
    <text evidence="1">The sequence shown here is derived from an EMBL/GenBank/DDBJ whole genome shotgun (WGS) entry which is preliminary data.</text>
</comment>
<sequence>MTFTFGIYPGGLIGDESRVIAPVSPDDPVRITAALRELQGAAPALLVRAYRSYPAGPATPPTPAEPERYTGEGRRLDLVLQFRAPGGRLDGWTDFVRHTVRTEGERIGTLQICEEPNVDSPMLDGSVPNVLRALVEGVVAAKEEALALGLDLAVGFNAAFSPDPAEPFWSELGALADERFHRALDYVGLDFFPDVFRPLPGGQLGAAVTAVLTAFRREAVTRAGIGPAVPVRICEHGWPTGPDRPERRQAEVVAEVVRTVAGLADELNLTGYGHFGLRDADSADPGLFHRFGLLRDDYTPKPAFAVYGRLVEELTVL</sequence>